<dbReference type="GO" id="GO:0006635">
    <property type="term" value="P:fatty acid beta-oxidation"/>
    <property type="evidence" value="ECO:0007669"/>
    <property type="project" value="TreeGrafter"/>
</dbReference>
<dbReference type="InterPro" id="IPR029045">
    <property type="entry name" value="ClpP/crotonase-like_dom_sf"/>
</dbReference>
<proteinExistence type="predicted"/>
<dbReference type="GeneID" id="29115630"/>
<accession>A0A177D5H3</accession>
<dbReference type="GO" id="GO:0003824">
    <property type="term" value="F:catalytic activity"/>
    <property type="evidence" value="ECO:0007669"/>
    <property type="project" value="UniProtKB-ARBA"/>
</dbReference>
<dbReference type="KEGG" id="aalt:CC77DRAFT_1099966"/>
<keyword evidence="3" id="KW-0732">Signal</keyword>
<feature type="chain" id="PRO_5008059027" evidence="3">
    <location>
        <begin position="22"/>
        <end position="300"/>
    </location>
</feature>
<dbReference type="OMA" id="MNGHIDD"/>
<dbReference type="EMBL" id="KV441500">
    <property type="protein sequence ID" value="OAG14410.1"/>
    <property type="molecule type" value="Genomic_DNA"/>
</dbReference>
<dbReference type="SUPFAM" id="SSF52096">
    <property type="entry name" value="ClpP/crotonase"/>
    <property type="match status" value="1"/>
</dbReference>
<feature type="signal peptide" evidence="3">
    <location>
        <begin position="1"/>
        <end position="21"/>
    </location>
</feature>
<dbReference type="PANTHER" id="PTHR11941">
    <property type="entry name" value="ENOYL-COA HYDRATASE-RELATED"/>
    <property type="match status" value="1"/>
</dbReference>
<dbReference type="RefSeq" id="XP_018379831.1">
    <property type="nucleotide sequence ID" value="XM_018530036.1"/>
</dbReference>
<dbReference type="InterPro" id="IPR001753">
    <property type="entry name" value="Enoyl-CoA_hydra/iso"/>
</dbReference>
<evidence type="ECO:0000256" key="1">
    <source>
        <dbReference type="ARBA" id="ARBA00004685"/>
    </source>
</evidence>
<dbReference type="Gene3D" id="3.90.226.10">
    <property type="entry name" value="2-enoyl-CoA Hydratase, Chain A, domain 1"/>
    <property type="match status" value="1"/>
</dbReference>
<sequence>MMLHQGLPTWATLLLISTTAALTLPNYRGLRIDQSRQGVLHIAFNNPDSEINVWGEDALKGLTDIVQRLQNDTETKAILFTSDVPKYFLAHLDVLSQPLDPTISQRSVELFYSLTNLPQVTIGAVNGVARGAGNEFLLSLDMRFAVKSHSRFGQPEIATGYLPGGGAPQYLPRLIGRGRAMEYILTGKDILAEDAERMGWINKAFDSEREMKAYIDDMLKVLTLYSTRAIGLNKNAINVASRPPIANTLADSNAFSESAGRPETQKLLGDFLELTQNLSATDVELYLGESVPLLYNLSAS</sequence>
<evidence type="ECO:0000313" key="5">
    <source>
        <dbReference type="Proteomes" id="UP000077248"/>
    </source>
</evidence>
<dbReference type="PANTHER" id="PTHR11941:SF54">
    <property type="entry name" value="ENOYL-COA HYDRATASE, MITOCHONDRIAL"/>
    <property type="match status" value="1"/>
</dbReference>
<evidence type="ECO:0000313" key="4">
    <source>
        <dbReference type="EMBL" id="OAG14410.1"/>
    </source>
</evidence>
<comment type="pathway">
    <text evidence="1">Mycotoxin biosynthesis.</text>
</comment>
<dbReference type="AlphaFoldDB" id="A0A177D5H3"/>
<evidence type="ECO:0000256" key="2">
    <source>
        <dbReference type="ARBA" id="ARBA00023026"/>
    </source>
</evidence>
<organism evidence="4 5">
    <name type="scientific">Alternaria alternata</name>
    <name type="common">Alternaria rot fungus</name>
    <name type="synonym">Torula alternata</name>
    <dbReference type="NCBI Taxonomy" id="5599"/>
    <lineage>
        <taxon>Eukaryota</taxon>
        <taxon>Fungi</taxon>
        <taxon>Dikarya</taxon>
        <taxon>Ascomycota</taxon>
        <taxon>Pezizomycotina</taxon>
        <taxon>Dothideomycetes</taxon>
        <taxon>Pleosporomycetidae</taxon>
        <taxon>Pleosporales</taxon>
        <taxon>Pleosporineae</taxon>
        <taxon>Pleosporaceae</taxon>
        <taxon>Alternaria</taxon>
        <taxon>Alternaria sect. Alternaria</taxon>
        <taxon>Alternaria alternata complex</taxon>
    </lineage>
</organism>
<gene>
    <name evidence="4" type="ORF">CC77DRAFT_1099966</name>
</gene>
<protein>
    <submittedName>
        <fullName evidence="4">Enoyl-CoA hydratase/isomeras-like protein</fullName>
    </submittedName>
</protein>
<keyword evidence="5" id="KW-1185">Reference proteome</keyword>
<dbReference type="STRING" id="5599.A0A177D5H3"/>
<dbReference type="CDD" id="cd06558">
    <property type="entry name" value="crotonase-like"/>
    <property type="match status" value="1"/>
</dbReference>
<dbReference type="Proteomes" id="UP000077248">
    <property type="component" value="Unassembled WGS sequence"/>
</dbReference>
<keyword evidence="2" id="KW-0843">Virulence</keyword>
<dbReference type="VEuPathDB" id="FungiDB:CC77DRAFT_1099966"/>
<evidence type="ECO:0000256" key="3">
    <source>
        <dbReference type="SAM" id="SignalP"/>
    </source>
</evidence>
<dbReference type="Pfam" id="PF00378">
    <property type="entry name" value="ECH_1"/>
    <property type="match status" value="1"/>
</dbReference>
<reference evidence="4 5" key="1">
    <citation type="submission" date="2016-05" db="EMBL/GenBank/DDBJ databases">
        <title>Comparative analysis of secretome profiles of manganese(II)-oxidizing ascomycete fungi.</title>
        <authorList>
            <consortium name="DOE Joint Genome Institute"/>
            <person name="Zeiner C.A."/>
            <person name="Purvine S.O."/>
            <person name="Zink E.M."/>
            <person name="Wu S."/>
            <person name="Pasa-Tolic L."/>
            <person name="Chaput D.L."/>
            <person name="Haridas S."/>
            <person name="Grigoriev I.V."/>
            <person name="Santelli C.M."/>
            <person name="Hansel C.M."/>
        </authorList>
    </citation>
    <scope>NUCLEOTIDE SEQUENCE [LARGE SCALE GENOMIC DNA]</scope>
    <source>
        <strain evidence="4 5">SRC1lrK2f</strain>
    </source>
</reference>
<name>A0A177D5H3_ALTAL</name>